<feature type="domain" description="DJ-1/PfpI" evidence="5">
    <location>
        <begin position="112"/>
        <end position="203"/>
    </location>
</feature>
<evidence type="ECO:0000256" key="4">
    <source>
        <dbReference type="SAM" id="MobiDB-lite"/>
    </source>
</evidence>
<dbReference type="RefSeq" id="WP_120647782.1">
    <property type="nucleotide sequence ID" value="NZ_RAWB01000625.1"/>
</dbReference>
<feature type="region of interest" description="Disordered" evidence="4">
    <location>
        <begin position="211"/>
        <end position="236"/>
    </location>
</feature>
<dbReference type="GO" id="GO:0019243">
    <property type="term" value="P:methylglyoxal catabolic process to D-lactate via S-lactoyl-glutathione"/>
    <property type="evidence" value="ECO:0007669"/>
    <property type="project" value="TreeGrafter"/>
</dbReference>
<dbReference type="CDD" id="cd03141">
    <property type="entry name" value="GATase1_Hsp31_like"/>
    <property type="match status" value="1"/>
</dbReference>
<evidence type="ECO:0000313" key="7">
    <source>
        <dbReference type="Proteomes" id="UP000272888"/>
    </source>
</evidence>
<protein>
    <submittedName>
        <fullName evidence="6">Thiamine biosynthesis protein ThiJ</fullName>
    </submittedName>
</protein>
<dbReference type="Proteomes" id="UP000272888">
    <property type="component" value="Unassembled WGS sequence"/>
</dbReference>
<dbReference type="InterPro" id="IPR032633">
    <property type="entry name" value="ThiJ-like"/>
</dbReference>
<dbReference type="InterPro" id="IPR002818">
    <property type="entry name" value="DJ-1/PfpI"/>
</dbReference>
<dbReference type="InterPro" id="IPR029062">
    <property type="entry name" value="Class_I_gatase-like"/>
</dbReference>
<accession>A0A3A8NHI2</accession>
<name>A0A3A8NHI2_9BACT</name>
<dbReference type="PANTHER" id="PTHR48094:SF11">
    <property type="entry name" value="GLUTATHIONE-INDEPENDENT GLYOXALASE HSP31-RELATED"/>
    <property type="match status" value="1"/>
</dbReference>
<evidence type="ECO:0000313" key="6">
    <source>
        <dbReference type="EMBL" id="RKH43827.1"/>
    </source>
</evidence>
<comment type="similarity">
    <text evidence="3">Belongs to the peptidase C56 family. HSP31-like subfamily.</text>
</comment>
<sequence>MSSQSLKGKKVAVLVESQYIADEIAQYRDRFAEEGAEVHFLANLNGSPFLNLVSEVEEVGHTPKLLTVTRDIRKAAPEDYAAILVAANYPSVRLRHFVPPDGPDGRPLPITPEMVRTSPAVQFFSRAMRHPEIVKGMLCHALWLLTPTPELLAGRKVICHEVVLADVLNAGGVYTPHPSGVVVDGDLVTGRSFLNVSAFIERIKERLVAQGSATAPATPATPEPRLSAPPEPGTGRQRSVLVVLSNHGYWGEELVGPLEVFERQGYRVEFATPNGRRPEALPPSMDAGYIDPPLGRSVTSPEMALKVRQLDSTGPGRSERSRMLDAPLNLSELLPERPYFSHPMMVRALEAYYRERDAALRAFERFDALLLVGGSGPIVDLANNQRVHDLILGFLKQGKPIAAECYAVTCLAFARELEDRRSILRDKHVTGHCLEYDYKDGTGFVGTDFNMGPPPYPLEYVLRDATAPEGQYHGNFGKERSVIVDYPFVTGRSTPDSTLTGEKLVEVLEQGLRRWGW</sequence>
<organism evidence="6 7">
    <name type="scientific">Corallococcus llansteffanensis</name>
    <dbReference type="NCBI Taxonomy" id="2316731"/>
    <lineage>
        <taxon>Bacteria</taxon>
        <taxon>Pseudomonadati</taxon>
        <taxon>Myxococcota</taxon>
        <taxon>Myxococcia</taxon>
        <taxon>Myxococcales</taxon>
        <taxon>Cystobacterineae</taxon>
        <taxon>Myxococcaceae</taxon>
        <taxon>Corallococcus</taxon>
    </lineage>
</organism>
<dbReference type="AlphaFoldDB" id="A0A3A8NHI2"/>
<reference evidence="7" key="1">
    <citation type="submission" date="2018-09" db="EMBL/GenBank/DDBJ databases">
        <authorList>
            <person name="Livingstone P.G."/>
            <person name="Whitworth D.E."/>
        </authorList>
    </citation>
    <scope>NUCLEOTIDE SEQUENCE [LARGE SCALE GENOMIC DNA]</scope>
    <source>
        <strain evidence="7">CA051B</strain>
    </source>
</reference>
<dbReference type="Pfam" id="PF01965">
    <property type="entry name" value="DJ-1_PfpI"/>
    <property type="match status" value="1"/>
</dbReference>
<evidence type="ECO:0000256" key="2">
    <source>
        <dbReference type="ARBA" id="ARBA00023239"/>
    </source>
</evidence>
<dbReference type="GO" id="GO:0019172">
    <property type="term" value="F:glyoxalase III activity"/>
    <property type="evidence" value="ECO:0007669"/>
    <property type="project" value="TreeGrafter"/>
</dbReference>
<keyword evidence="2" id="KW-0456">Lyase</keyword>
<dbReference type="SUPFAM" id="SSF52317">
    <property type="entry name" value="Class I glutamine amidotransferase-like"/>
    <property type="match status" value="2"/>
</dbReference>
<dbReference type="Gene3D" id="3.40.50.880">
    <property type="match status" value="2"/>
</dbReference>
<dbReference type="EMBL" id="RAWB01000625">
    <property type="protein sequence ID" value="RKH43827.1"/>
    <property type="molecule type" value="Genomic_DNA"/>
</dbReference>
<evidence type="ECO:0000259" key="5">
    <source>
        <dbReference type="Pfam" id="PF01965"/>
    </source>
</evidence>
<gene>
    <name evidence="6" type="ORF">D7V93_36715</name>
</gene>
<comment type="caution">
    <text evidence="6">The sequence shown here is derived from an EMBL/GenBank/DDBJ whole genome shotgun (WGS) entry which is preliminary data.</text>
</comment>
<keyword evidence="1" id="KW-0346">Stress response</keyword>
<evidence type="ECO:0000256" key="3">
    <source>
        <dbReference type="ARBA" id="ARBA00038493"/>
    </source>
</evidence>
<evidence type="ECO:0000256" key="1">
    <source>
        <dbReference type="ARBA" id="ARBA00023016"/>
    </source>
</evidence>
<proteinExistence type="inferred from homology"/>
<dbReference type="GO" id="GO:0005737">
    <property type="term" value="C:cytoplasm"/>
    <property type="evidence" value="ECO:0007669"/>
    <property type="project" value="TreeGrafter"/>
</dbReference>
<feature type="compositionally biased region" description="Pro residues" evidence="4">
    <location>
        <begin position="219"/>
        <end position="232"/>
    </location>
</feature>
<dbReference type="PANTHER" id="PTHR48094">
    <property type="entry name" value="PROTEIN/NUCLEIC ACID DEGLYCASE DJ-1-RELATED"/>
    <property type="match status" value="1"/>
</dbReference>
<keyword evidence="7" id="KW-1185">Reference proteome</keyword>
<dbReference type="InterPro" id="IPR050325">
    <property type="entry name" value="Prot/Nucl_acid_deglycase"/>
</dbReference>
<dbReference type="Pfam" id="PF17124">
    <property type="entry name" value="ThiJ_like"/>
    <property type="match status" value="1"/>
</dbReference>